<organism evidence="1">
    <name type="scientific">marine sediment metagenome</name>
    <dbReference type="NCBI Taxonomy" id="412755"/>
    <lineage>
        <taxon>unclassified sequences</taxon>
        <taxon>metagenomes</taxon>
        <taxon>ecological metagenomes</taxon>
    </lineage>
</organism>
<name>X1NXG0_9ZZZZ</name>
<sequence>DEGDISDIGTGTVAYLNFDPSAGTFITTINPPQIVDGVGVPIADRFLP</sequence>
<reference evidence="1" key="1">
    <citation type="journal article" date="2014" name="Front. Microbiol.">
        <title>High frequency of phylogenetically diverse reductive dehalogenase-homologous genes in deep subseafloor sedimentary metagenomes.</title>
        <authorList>
            <person name="Kawai M."/>
            <person name="Futagami T."/>
            <person name="Toyoda A."/>
            <person name="Takaki Y."/>
            <person name="Nishi S."/>
            <person name="Hori S."/>
            <person name="Arai W."/>
            <person name="Tsubouchi T."/>
            <person name="Morono Y."/>
            <person name="Uchiyama I."/>
            <person name="Ito T."/>
            <person name="Fujiyama A."/>
            <person name="Inagaki F."/>
            <person name="Takami H."/>
        </authorList>
    </citation>
    <scope>NUCLEOTIDE SEQUENCE</scope>
    <source>
        <strain evidence="1">Expedition CK06-06</strain>
    </source>
</reference>
<proteinExistence type="predicted"/>
<gene>
    <name evidence="1" type="ORF">S06H3_45678</name>
</gene>
<dbReference type="AlphaFoldDB" id="X1NXG0"/>
<feature type="non-terminal residue" evidence="1">
    <location>
        <position position="1"/>
    </location>
</feature>
<dbReference type="EMBL" id="BARV01028549">
    <property type="protein sequence ID" value="GAI34906.1"/>
    <property type="molecule type" value="Genomic_DNA"/>
</dbReference>
<protein>
    <submittedName>
        <fullName evidence="1">Uncharacterized protein</fullName>
    </submittedName>
</protein>
<evidence type="ECO:0000313" key="1">
    <source>
        <dbReference type="EMBL" id="GAI34906.1"/>
    </source>
</evidence>
<comment type="caution">
    <text evidence="1">The sequence shown here is derived from an EMBL/GenBank/DDBJ whole genome shotgun (WGS) entry which is preliminary data.</text>
</comment>
<accession>X1NXG0</accession>